<dbReference type="EMBL" id="WPIN01000009">
    <property type="protein sequence ID" value="MVM32874.1"/>
    <property type="molecule type" value="Genomic_DNA"/>
</dbReference>
<dbReference type="Pfam" id="PF13598">
    <property type="entry name" value="DUF4139"/>
    <property type="match status" value="1"/>
</dbReference>
<feature type="chain" id="PRO_5029754631" evidence="2">
    <location>
        <begin position="31"/>
        <end position="559"/>
    </location>
</feature>
<feature type="domain" description="DUF4140" evidence="4">
    <location>
        <begin position="50"/>
        <end position="147"/>
    </location>
</feature>
<dbReference type="PROSITE" id="PS51257">
    <property type="entry name" value="PROKAR_LIPOPROTEIN"/>
    <property type="match status" value="1"/>
</dbReference>
<keyword evidence="1" id="KW-0175">Coiled coil</keyword>
<feature type="coiled-coil region" evidence="1">
    <location>
        <begin position="184"/>
        <end position="211"/>
    </location>
</feature>
<dbReference type="Pfam" id="PF13600">
    <property type="entry name" value="DUF4140"/>
    <property type="match status" value="1"/>
</dbReference>
<dbReference type="AlphaFoldDB" id="A0A7K1SGN4"/>
<keyword evidence="2" id="KW-0732">Signal</keyword>
<protein>
    <submittedName>
        <fullName evidence="5">Mucoidy inhibitor MuiA family protein</fullName>
    </submittedName>
</protein>
<organism evidence="5 6">
    <name type="scientific">Spirosoma arboris</name>
    <dbReference type="NCBI Taxonomy" id="2682092"/>
    <lineage>
        <taxon>Bacteria</taxon>
        <taxon>Pseudomonadati</taxon>
        <taxon>Bacteroidota</taxon>
        <taxon>Cytophagia</taxon>
        <taxon>Cytophagales</taxon>
        <taxon>Cytophagaceae</taxon>
        <taxon>Spirosoma</taxon>
    </lineage>
</organism>
<evidence type="ECO:0000259" key="3">
    <source>
        <dbReference type="Pfam" id="PF13598"/>
    </source>
</evidence>
<dbReference type="InterPro" id="IPR025554">
    <property type="entry name" value="DUF4140"/>
</dbReference>
<evidence type="ECO:0000313" key="6">
    <source>
        <dbReference type="Proteomes" id="UP000436006"/>
    </source>
</evidence>
<keyword evidence="6" id="KW-1185">Reference proteome</keyword>
<evidence type="ECO:0000256" key="2">
    <source>
        <dbReference type="SAM" id="SignalP"/>
    </source>
</evidence>
<sequence length="559" mass="61915">MESTLPKHPATMKILLITITICACTGLAFAQVGVSGTADEQRVPATLRQVTVFLTRAQLSAQATATLEGGTTRLVIDNVPAQTDPQSIQVSGKGDAIIQGVQFRTNFLTKAPKPASLQRLEDSLRTNRETYELLTVQEDVLQQEKKLILANQQVGGKTTGTTVKEVADMAAFYRERLTKIGQELLVLTRRMVEQKKRVERLDAQVNEQNAKRERPVGEIEVTLTARNRTTVELELSYVVSNAGWSPIYDVRVRDAKGPASLAYKAQVYQNTGFDWQNVRLTLSTANPALPGSQPQLSTDYVGFYEPRPKSKTAFDEQRLNEVVVTGYGGAQRNLSKPDAAPSAPQLVNTSTVTQAVDQPTNVSFVIALPYTILTNSRPQLVDVQTAELPALYRYELTPKLDNDAFLTAQITGWDKLNLLNGPARIYFEGTFVGESRINLTEAKDTLGLSLGRDKRIVSKREQIEDVNSRKTIGSNQREGHAYRISLRNTRQEPVNLTVYDQIPVSTDSRIEVSLTDAGGAELNAETGKLTYRLILQPGESRALTFRYEIKYPKGRVLSE</sequence>
<reference evidence="5 6" key="1">
    <citation type="submission" date="2019-12" db="EMBL/GenBank/DDBJ databases">
        <title>Spirosoma sp. HMF4905 genome sequencing and assembly.</title>
        <authorList>
            <person name="Kang H."/>
            <person name="Cha I."/>
            <person name="Kim H."/>
            <person name="Joh K."/>
        </authorList>
    </citation>
    <scope>NUCLEOTIDE SEQUENCE [LARGE SCALE GENOMIC DNA]</scope>
    <source>
        <strain evidence="5 6">HMF4905</strain>
    </source>
</reference>
<accession>A0A7K1SGN4</accession>
<feature type="signal peptide" evidence="2">
    <location>
        <begin position="1"/>
        <end position="30"/>
    </location>
</feature>
<dbReference type="PANTHER" id="PTHR31005:SF8">
    <property type="entry name" value="DUF4139 DOMAIN-CONTAINING PROTEIN"/>
    <property type="match status" value="1"/>
</dbReference>
<gene>
    <name evidence="5" type="ORF">GO755_22735</name>
</gene>
<dbReference type="PANTHER" id="PTHR31005">
    <property type="entry name" value="DUF4139 DOMAIN-CONTAINING PROTEIN"/>
    <property type="match status" value="1"/>
</dbReference>
<feature type="domain" description="DUF4139" evidence="3">
    <location>
        <begin position="233"/>
        <end position="553"/>
    </location>
</feature>
<dbReference type="Proteomes" id="UP000436006">
    <property type="component" value="Unassembled WGS sequence"/>
</dbReference>
<evidence type="ECO:0000259" key="4">
    <source>
        <dbReference type="Pfam" id="PF13600"/>
    </source>
</evidence>
<dbReference type="NCBIfam" id="TIGR02231">
    <property type="entry name" value="mucoidy inhibitor MuiA family protein"/>
    <property type="match status" value="1"/>
</dbReference>
<evidence type="ECO:0000313" key="5">
    <source>
        <dbReference type="EMBL" id="MVM32874.1"/>
    </source>
</evidence>
<proteinExistence type="predicted"/>
<evidence type="ECO:0000256" key="1">
    <source>
        <dbReference type="SAM" id="Coils"/>
    </source>
</evidence>
<name>A0A7K1SGN4_9BACT</name>
<comment type="caution">
    <text evidence="5">The sequence shown here is derived from an EMBL/GenBank/DDBJ whole genome shotgun (WGS) entry which is preliminary data.</text>
</comment>
<dbReference type="InterPro" id="IPR011935">
    <property type="entry name" value="CHP02231"/>
</dbReference>
<dbReference type="InterPro" id="IPR037291">
    <property type="entry name" value="DUF4139"/>
</dbReference>